<dbReference type="Proteomes" id="UP000287651">
    <property type="component" value="Unassembled WGS sequence"/>
</dbReference>
<gene>
    <name evidence="2" type="ORF">B296_00016799</name>
</gene>
<feature type="domain" description="J" evidence="1">
    <location>
        <begin position="39"/>
        <end position="67"/>
    </location>
</feature>
<comment type="caution">
    <text evidence="2">The sequence shown here is derived from an EMBL/GenBank/DDBJ whole genome shotgun (WGS) entry which is preliminary data.</text>
</comment>
<proteinExistence type="predicted"/>
<dbReference type="GO" id="GO:0005783">
    <property type="term" value="C:endoplasmic reticulum"/>
    <property type="evidence" value="ECO:0007669"/>
    <property type="project" value="UniProtKB-ARBA"/>
</dbReference>
<dbReference type="AlphaFoldDB" id="A0A426YNC1"/>
<dbReference type="CDD" id="cd06257">
    <property type="entry name" value="DnaJ"/>
    <property type="match status" value="1"/>
</dbReference>
<protein>
    <recommendedName>
        <fullName evidence="1">J domain-containing protein</fullName>
    </recommendedName>
</protein>
<evidence type="ECO:0000313" key="3">
    <source>
        <dbReference type="Proteomes" id="UP000287651"/>
    </source>
</evidence>
<dbReference type="Gene3D" id="1.10.287.110">
    <property type="entry name" value="DnaJ domain"/>
    <property type="match status" value="1"/>
</dbReference>
<dbReference type="InterPro" id="IPR036869">
    <property type="entry name" value="J_dom_sf"/>
</dbReference>
<reference evidence="2 3" key="1">
    <citation type="journal article" date="2014" name="Agronomy (Basel)">
        <title>A Draft Genome Sequence for Ensete ventricosum, the Drought-Tolerant Tree Against Hunger.</title>
        <authorList>
            <person name="Harrison J."/>
            <person name="Moore K.A."/>
            <person name="Paszkiewicz K."/>
            <person name="Jones T."/>
            <person name="Grant M."/>
            <person name="Ambacheew D."/>
            <person name="Muzemil S."/>
            <person name="Studholme D.J."/>
        </authorList>
    </citation>
    <scope>NUCLEOTIDE SEQUENCE [LARGE SCALE GENOMIC DNA]</scope>
</reference>
<dbReference type="SUPFAM" id="SSF46565">
    <property type="entry name" value="Chaperone J-domain"/>
    <property type="match status" value="1"/>
</dbReference>
<evidence type="ECO:0000259" key="1">
    <source>
        <dbReference type="Pfam" id="PF00226"/>
    </source>
</evidence>
<dbReference type="Pfam" id="PF00226">
    <property type="entry name" value="DnaJ"/>
    <property type="match status" value="1"/>
</dbReference>
<organism evidence="2 3">
    <name type="scientific">Ensete ventricosum</name>
    <name type="common">Abyssinian banana</name>
    <name type="synonym">Musa ensete</name>
    <dbReference type="NCBI Taxonomy" id="4639"/>
    <lineage>
        <taxon>Eukaryota</taxon>
        <taxon>Viridiplantae</taxon>
        <taxon>Streptophyta</taxon>
        <taxon>Embryophyta</taxon>
        <taxon>Tracheophyta</taxon>
        <taxon>Spermatophyta</taxon>
        <taxon>Magnoliopsida</taxon>
        <taxon>Liliopsida</taxon>
        <taxon>Zingiberales</taxon>
        <taxon>Musaceae</taxon>
        <taxon>Ensete</taxon>
    </lineage>
</organism>
<dbReference type="EMBL" id="AMZH03011249">
    <property type="protein sequence ID" value="RRT53217.1"/>
    <property type="molecule type" value="Genomic_DNA"/>
</dbReference>
<sequence>MRPSRARIAFWFVRSALRSNRIEGSMRSLLPLCLVVLRHAKKLHPDTNKDDADAERKFQEVQRAYKVNPGYVGPNVFEQAASGGDPGGPFDAGYAEDEFSMNDVCRLPSVIFLSAVNALIFMQTGPFRLQTTCSHCGGFGRTVKCSEKCFTELFEEPLQVMQRTKDCERNHVSQAGCDG</sequence>
<dbReference type="InterPro" id="IPR001623">
    <property type="entry name" value="DnaJ_domain"/>
</dbReference>
<evidence type="ECO:0000313" key="2">
    <source>
        <dbReference type="EMBL" id="RRT53217.1"/>
    </source>
</evidence>
<accession>A0A426YNC1</accession>
<name>A0A426YNC1_ENSVE</name>